<dbReference type="AlphaFoldDB" id="A0A811UX30"/>
<evidence type="ECO:0000313" key="1">
    <source>
        <dbReference type="EMBL" id="CAD7003224.1"/>
    </source>
</evidence>
<proteinExistence type="predicted"/>
<organism evidence="1 2">
    <name type="scientific">Ceratitis capitata</name>
    <name type="common">Mediterranean fruit fly</name>
    <name type="synonym">Tephritis capitata</name>
    <dbReference type="NCBI Taxonomy" id="7213"/>
    <lineage>
        <taxon>Eukaryota</taxon>
        <taxon>Metazoa</taxon>
        <taxon>Ecdysozoa</taxon>
        <taxon>Arthropoda</taxon>
        <taxon>Hexapoda</taxon>
        <taxon>Insecta</taxon>
        <taxon>Pterygota</taxon>
        <taxon>Neoptera</taxon>
        <taxon>Endopterygota</taxon>
        <taxon>Diptera</taxon>
        <taxon>Brachycera</taxon>
        <taxon>Muscomorpha</taxon>
        <taxon>Tephritoidea</taxon>
        <taxon>Tephritidae</taxon>
        <taxon>Ceratitis</taxon>
        <taxon>Ceratitis</taxon>
    </lineage>
</organism>
<comment type="caution">
    <text evidence="1">The sequence shown here is derived from an EMBL/GenBank/DDBJ whole genome shotgun (WGS) entry which is preliminary data.</text>
</comment>
<evidence type="ECO:0000313" key="2">
    <source>
        <dbReference type="Proteomes" id="UP000606786"/>
    </source>
</evidence>
<accession>A0A811UX30</accession>
<dbReference type="EMBL" id="CAJHJT010000034">
    <property type="protein sequence ID" value="CAD7003224.1"/>
    <property type="molecule type" value="Genomic_DNA"/>
</dbReference>
<reference evidence="1" key="1">
    <citation type="submission" date="2020-11" db="EMBL/GenBank/DDBJ databases">
        <authorList>
            <person name="Whitehead M."/>
        </authorList>
    </citation>
    <scope>NUCLEOTIDE SEQUENCE</scope>
    <source>
        <strain evidence="1">EGII</strain>
    </source>
</reference>
<gene>
    <name evidence="1" type="ORF">CCAP1982_LOCUS11685</name>
</gene>
<protein>
    <submittedName>
        <fullName evidence="1">(Mediterranean fruit fly) hypothetical protein</fullName>
    </submittedName>
</protein>
<sequence>MANIASEGEHGFTISQKRDSYLAERLISFTFSESNCRYKVLIPFDVLNKYTQDRCSVLAQFLHH</sequence>
<dbReference type="Proteomes" id="UP000606786">
    <property type="component" value="Unassembled WGS sequence"/>
</dbReference>
<name>A0A811UX30_CERCA</name>
<keyword evidence="2" id="KW-1185">Reference proteome</keyword>